<feature type="compositionally biased region" description="Low complexity" evidence="1">
    <location>
        <begin position="373"/>
        <end position="387"/>
    </location>
</feature>
<evidence type="ECO:0000313" key="5">
    <source>
        <dbReference type="Proteomes" id="UP001057375"/>
    </source>
</evidence>
<feature type="region of interest" description="Disordered" evidence="1">
    <location>
        <begin position="346"/>
        <end position="390"/>
    </location>
</feature>
<dbReference type="InterPro" id="IPR003439">
    <property type="entry name" value="ABC_transporter-like_ATP-bd"/>
</dbReference>
<feature type="domain" description="ABC transporter" evidence="3">
    <location>
        <begin position="464"/>
        <end position="693"/>
    </location>
</feature>
<dbReference type="Proteomes" id="UP001057375">
    <property type="component" value="Unassembled WGS sequence"/>
</dbReference>
<feature type="non-terminal residue" evidence="4">
    <location>
        <position position="1"/>
    </location>
</feature>
<name>A0ABQ5KZE6_9EUKA</name>
<dbReference type="Pfam" id="PF00005">
    <property type="entry name" value="ABC_tran"/>
    <property type="match status" value="1"/>
</dbReference>
<dbReference type="InterPro" id="IPR027417">
    <property type="entry name" value="P-loop_NTPase"/>
</dbReference>
<comment type="caution">
    <text evidence="4">The sequence shown here is derived from an EMBL/GenBank/DDBJ whole genome shotgun (WGS) entry which is preliminary data.</text>
</comment>
<accession>A0ABQ5KZE6</accession>
<gene>
    <name evidence="4" type="ORF">ADUPG1_009748</name>
</gene>
<dbReference type="Gene3D" id="3.40.50.300">
    <property type="entry name" value="P-loop containing nucleotide triphosphate hydrolases"/>
    <property type="match status" value="1"/>
</dbReference>
<dbReference type="PANTHER" id="PTHR43582">
    <property type="entry name" value="LINEARMYCIN RESISTANCE ATP-BINDING PROTEIN LNRL"/>
    <property type="match status" value="1"/>
</dbReference>
<protein>
    <submittedName>
        <fullName evidence="4">ABC transporter A like protein</fullName>
    </submittedName>
</protein>
<feature type="transmembrane region" description="Helical" evidence="2">
    <location>
        <begin position="243"/>
        <end position="264"/>
    </location>
</feature>
<evidence type="ECO:0000256" key="2">
    <source>
        <dbReference type="SAM" id="Phobius"/>
    </source>
</evidence>
<keyword evidence="2" id="KW-0472">Membrane</keyword>
<organism evidence="4 5">
    <name type="scientific">Aduncisulcus paluster</name>
    <dbReference type="NCBI Taxonomy" id="2918883"/>
    <lineage>
        <taxon>Eukaryota</taxon>
        <taxon>Metamonada</taxon>
        <taxon>Carpediemonas-like organisms</taxon>
        <taxon>Aduncisulcus</taxon>
    </lineage>
</organism>
<reference evidence="4" key="1">
    <citation type="submission" date="2022-03" db="EMBL/GenBank/DDBJ databases">
        <title>Draft genome sequence of Aduncisulcus paluster, a free-living microaerophilic Fornicata.</title>
        <authorList>
            <person name="Yuyama I."/>
            <person name="Kume K."/>
            <person name="Tamura T."/>
            <person name="Inagaki Y."/>
            <person name="Hashimoto T."/>
        </authorList>
    </citation>
    <scope>NUCLEOTIDE SEQUENCE</scope>
    <source>
        <strain evidence="4">NY0171</strain>
    </source>
</reference>
<feature type="transmembrane region" description="Helical" evidence="2">
    <location>
        <begin position="166"/>
        <end position="185"/>
    </location>
</feature>
<keyword evidence="2" id="KW-1133">Transmembrane helix</keyword>
<proteinExistence type="predicted"/>
<dbReference type="EMBL" id="BQXS01011319">
    <property type="protein sequence ID" value="GKT36854.1"/>
    <property type="molecule type" value="Genomic_DNA"/>
</dbReference>
<evidence type="ECO:0000313" key="4">
    <source>
        <dbReference type="EMBL" id="GKT36854.1"/>
    </source>
</evidence>
<feature type="transmembrane region" description="Helical" evidence="2">
    <location>
        <begin position="61"/>
        <end position="80"/>
    </location>
</feature>
<dbReference type="PROSITE" id="PS50893">
    <property type="entry name" value="ABC_TRANSPORTER_2"/>
    <property type="match status" value="1"/>
</dbReference>
<keyword evidence="2" id="KW-0812">Transmembrane</keyword>
<feature type="transmembrane region" description="Helical" evidence="2">
    <location>
        <begin position="136"/>
        <end position="159"/>
    </location>
</feature>
<feature type="transmembrane region" description="Helical" evidence="2">
    <location>
        <begin position="101"/>
        <end position="124"/>
    </location>
</feature>
<sequence>RMQSVATMAYLNTIGSLIPIVPSTDSTDDIVTPIVDPDPSLLYGLSATTYVGKRYPPFENITMWAMYFSLISVMTAMFTVKVNKPLEHMSRVGLSKTTYPIVIIALFITVGIISNELIILASYLIGIDIVYRNGVFVMMVVSVCAALLFSAMGVLVGLFCTTVTQAIIVVMSICVLQNTVAVLLPSDGSLYTDYPGAFAYPFFAFCGLLMRIIRGGPPSAQLGARSQVTDEEFFSQSTPNARAFLNLMFICVAHFCLFVFIITFREVPVKFVNKIRLRYKAKNELKKEQKIQAKDKQKLEMKLKSLQSVETEVMIEGDNISSSTKKPKNAPTDIDVAGQGTEITDSLAGDNPLGISESELQSPKLKQRFAADSPMSMSSSSSSSPLSTQVSVMKRSVKGSVLKGDGVNEDDAIPSSIKSVLSISSGTLGKKKDLGSLTFAGMTGIPSSSTPDDTLTCHSPNSTLSLVNVNKFYGSVHALVDINMSMMVGHRVAVLGSTGSGKTTLMNMLNGEDSLSSGCIYTEGVLLSTHETKDHVMSIAQDNSVLLDDLSIKEHFMLYQEFQGITKGDASKKCDILGKSLQFSRADMKKRVKNISGGMKRRTCFGIAQTGTHLILTADEPLTGQDPKTKKRLAHLLTCIDPSRLLVFTTHDTDIVSTVASHLAFVFHGHLVLYCSLKQAQQQAPFILSFTTTSTLGQAIALLKKLKVRVQVSKTNPKRLYCFCAESKQSRFEKVLNKVSKNITVQYPSIHTLFVLLLNEMDIDSPS</sequence>
<dbReference type="PANTHER" id="PTHR43582:SF2">
    <property type="entry name" value="LINEARMYCIN RESISTANCE ATP-BINDING PROTEIN LNRL"/>
    <property type="match status" value="1"/>
</dbReference>
<evidence type="ECO:0000259" key="3">
    <source>
        <dbReference type="PROSITE" id="PS50893"/>
    </source>
</evidence>
<dbReference type="SUPFAM" id="SSF52540">
    <property type="entry name" value="P-loop containing nucleoside triphosphate hydrolases"/>
    <property type="match status" value="1"/>
</dbReference>
<keyword evidence="5" id="KW-1185">Reference proteome</keyword>
<evidence type="ECO:0000256" key="1">
    <source>
        <dbReference type="SAM" id="MobiDB-lite"/>
    </source>
</evidence>
<feature type="transmembrane region" description="Helical" evidence="2">
    <location>
        <begin position="197"/>
        <end position="213"/>
    </location>
</feature>